<evidence type="ECO:0000313" key="8">
    <source>
        <dbReference type="EMBL" id="PMD30704.1"/>
    </source>
</evidence>
<proteinExistence type="predicted"/>
<evidence type="ECO:0000256" key="5">
    <source>
        <dbReference type="SAM" id="MobiDB-lite"/>
    </source>
</evidence>
<evidence type="ECO:0000256" key="4">
    <source>
        <dbReference type="ARBA" id="ARBA00023136"/>
    </source>
</evidence>
<evidence type="ECO:0000256" key="6">
    <source>
        <dbReference type="SAM" id="Phobius"/>
    </source>
</evidence>
<feature type="compositionally biased region" description="Basic and acidic residues" evidence="5">
    <location>
        <begin position="30"/>
        <end position="39"/>
    </location>
</feature>
<evidence type="ECO:0000256" key="2">
    <source>
        <dbReference type="ARBA" id="ARBA00022692"/>
    </source>
</evidence>
<comment type="subcellular location">
    <subcellularLocation>
        <location evidence="1">Membrane</location>
        <topology evidence="1">Multi-pass membrane protein</topology>
    </subcellularLocation>
</comment>
<feature type="domain" description="Inositolphosphotransferase Aur1/Ipt1" evidence="7">
    <location>
        <begin position="135"/>
        <end position="318"/>
    </location>
</feature>
<dbReference type="CDD" id="cd03386">
    <property type="entry name" value="PAP2_Aur1_like"/>
    <property type="match status" value="1"/>
</dbReference>
<keyword evidence="9" id="KW-1185">Reference proteome</keyword>
<feature type="transmembrane region" description="Helical" evidence="6">
    <location>
        <begin position="287"/>
        <end position="318"/>
    </location>
</feature>
<evidence type="ECO:0000256" key="3">
    <source>
        <dbReference type="ARBA" id="ARBA00022989"/>
    </source>
</evidence>
<keyword evidence="3 6" id="KW-1133">Transmembrane helix</keyword>
<dbReference type="PANTHER" id="PTHR31310">
    <property type="match status" value="1"/>
</dbReference>
<dbReference type="Pfam" id="PF14378">
    <property type="entry name" value="PAP2_3"/>
    <property type="match status" value="1"/>
</dbReference>
<gene>
    <name evidence="8" type="ORF">L207DRAFT_641287</name>
</gene>
<dbReference type="OrthoDB" id="2566866at2759"/>
<name>A0A2J6QWR8_HYAVF</name>
<dbReference type="EMBL" id="KZ613965">
    <property type="protein sequence ID" value="PMD30704.1"/>
    <property type="molecule type" value="Genomic_DNA"/>
</dbReference>
<dbReference type="AlphaFoldDB" id="A0A2J6QWR8"/>
<evidence type="ECO:0000259" key="7">
    <source>
        <dbReference type="Pfam" id="PF14378"/>
    </source>
</evidence>
<feature type="transmembrane region" description="Helical" evidence="6">
    <location>
        <begin position="84"/>
        <end position="104"/>
    </location>
</feature>
<keyword evidence="4 6" id="KW-0472">Membrane</keyword>
<evidence type="ECO:0000256" key="1">
    <source>
        <dbReference type="ARBA" id="ARBA00004141"/>
    </source>
</evidence>
<dbReference type="Proteomes" id="UP000235786">
    <property type="component" value="Unassembled WGS sequence"/>
</dbReference>
<feature type="transmembrane region" description="Helical" evidence="6">
    <location>
        <begin position="169"/>
        <end position="189"/>
    </location>
</feature>
<reference evidence="8 9" key="1">
    <citation type="submission" date="2016-04" db="EMBL/GenBank/DDBJ databases">
        <title>A degradative enzymes factory behind the ericoid mycorrhizal symbiosis.</title>
        <authorList>
            <consortium name="DOE Joint Genome Institute"/>
            <person name="Martino E."/>
            <person name="Morin E."/>
            <person name="Grelet G."/>
            <person name="Kuo A."/>
            <person name="Kohler A."/>
            <person name="Daghino S."/>
            <person name="Barry K."/>
            <person name="Choi C."/>
            <person name="Cichocki N."/>
            <person name="Clum A."/>
            <person name="Copeland A."/>
            <person name="Hainaut M."/>
            <person name="Haridas S."/>
            <person name="Labutti K."/>
            <person name="Lindquist E."/>
            <person name="Lipzen A."/>
            <person name="Khouja H.-R."/>
            <person name="Murat C."/>
            <person name="Ohm R."/>
            <person name="Olson A."/>
            <person name="Spatafora J."/>
            <person name="Veneault-Fourrey C."/>
            <person name="Henrissat B."/>
            <person name="Grigoriev I."/>
            <person name="Martin F."/>
            <person name="Perotto S."/>
        </authorList>
    </citation>
    <scope>NUCLEOTIDE SEQUENCE [LARGE SCALE GENOMIC DNA]</scope>
    <source>
        <strain evidence="8 9">F</strain>
    </source>
</reference>
<feature type="compositionally biased region" description="Low complexity" evidence="5">
    <location>
        <begin position="43"/>
        <end position="56"/>
    </location>
</feature>
<feature type="transmembrane region" description="Helical" evidence="6">
    <location>
        <begin position="260"/>
        <end position="281"/>
    </location>
</feature>
<organism evidence="8 9">
    <name type="scientific">Hyaloscypha variabilis (strain UAMH 11265 / GT02V1 / F)</name>
    <name type="common">Meliniomyces variabilis</name>
    <dbReference type="NCBI Taxonomy" id="1149755"/>
    <lineage>
        <taxon>Eukaryota</taxon>
        <taxon>Fungi</taxon>
        <taxon>Dikarya</taxon>
        <taxon>Ascomycota</taxon>
        <taxon>Pezizomycotina</taxon>
        <taxon>Leotiomycetes</taxon>
        <taxon>Helotiales</taxon>
        <taxon>Hyaloscyphaceae</taxon>
        <taxon>Hyaloscypha</taxon>
        <taxon>Hyaloscypha variabilis</taxon>
    </lineage>
</organism>
<dbReference type="InterPro" id="IPR026841">
    <property type="entry name" value="Aur1/Ipt1"/>
</dbReference>
<feature type="region of interest" description="Disordered" evidence="5">
    <location>
        <begin position="30"/>
        <end position="63"/>
    </location>
</feature>
<dbReference type="InterPro" id="IPR052185">
    <property type="entry name" value="IPC_Synthase-Related"/>
</dbReference>
<keyword evidence="2 6" id="KW-0812">Transmembrane</keyword>
<dbReference type="GO" id="GO:0016020">
    <property type="term" value="C:membrane"/>
    <property type="evidence" value="ECO:0007669"/>
    <property type="project" value="UniProtKB-SubCell"/>
</dbReference>
<accession>A0A2J6QWR8</accession>
<dbReference type="PANTHER" id="PTHR31310:SF16">
    <property type="entry name" value="INOSITOLPHOSPHOTRANSFERASE AUR1_IPT1 DOMAIN-CONTAINING PROTEIN"/>
    <property type="match status" value="1"/>
</dbReference>
<evidence type="ECO:0000313" key="9">
    <source>
        <dbReference type="Proteomes" id="UP000235786"/>
    </source>
</evidence>
<protein>
    <recommendedName>
        <fullName evidence="7">Inositolphosphotransferase Aur1/Ipt1 domain-containing protein</fullName>
    </recommendedName>
</protein>
<sequence length="356" mass="40766">MGHEGVKDVVEPLAIALIFTATTLINRTQTRDSRWRDARSPNPELDTTPLLTPPLTSEQENPRIDHWLPYPDTTRFRSSLLSRFLRKFPFILEIIYWALTYWPYQLLRAASAKYISSSPERKSAIGNTSRKNAERVLNIEKWLGLAFEQRFQHFALTRWKKWVLKTMCAFYLAHICVGILFLGYGYTYFPRSKYQKVRRTIATNNLLAFAVLTAYRCTPPRLMPGSYGFVDVLHPVDDEGGPNFWASNPFQLTLAAMPSLHFGTSLLIGIGLVVYGGHWLVKILAPLYPVAMFFVVLGTANHWVLDCVVGVVVVAVGWKANWLLLGLRPVEEWVFWLCRVQKPVDETEIRMVDSVD</sequence>